<protein>
    <recommendedName>
        <fullName evidence="3">TFIIS N-terminal domain-containing protein</fullName>
    </recommendedName>
</protein>
<dbReference type="PANTHER" id="PTHR12377:SF0">
    <property type="entry name" value="CYTOSOLIC IRON-SULFUR ASSEMBLY COMPONENT 2B"/>
    <property type="match status" value="1"/>
</dbReference>
<dbReference type="InterPro" id="IPR017923">
    <property type="entry name" value="TFIIS_N"/>
</dbReference>
<evidence type="ECO:0000313" key="4">
    <source>
        <dbReference type="EMBL" id="KAF5938742.1"/>
    </source>
</evidence>
<dbReference type="FunFam" id="3.30.300.130:FF:000005">
    <property type="entry name" value="Mitotic spindle-associated mmxd complex subunit"/>
    <property type="match status" value="1"/>
</dbReference>
<organism evidence="4 5">
    <name type="scientific">Camellia sinensis</name>
    <name type="common">Tea plant</name>
    <name type="synonym">Thea sinensis</name>
    <dbReference type="NCBI Taxonomy" id="4442"/>
    <lineage>
        <taxon>Eukaryota</taxon>
        <taxon>Viridiplantae</taxon>
        <taxon>Streptophyta</taxon>
        <taxon>Embryophyta</taxon>
        <taxon>Tracheophyta</taxon>
        <taxon>Spermatophyta</taxon>
        <taxon>Magnoliopsida</taxon>
        <taxon>eudicotyledons</taxon>
        <taxon>Gunneridae</taxon>
        <taxon>Pentapetalae</taxon>
        <taxon>asterids</taxon>
        <taxon>Ericales</taxon>
        <taxon>Theaceae</taxon>
        <taxon>Camellia</taxon>
    </lineage>
</organism>
<sequence length="339" mass="38613">MPIPSSMKKMSTELELHQMMSTNKGSRSNCEEARAAMWFKTFMSTYCFIPNYTRELSSFGNSVLLLTFLHHLRDIKDPEHPYSLEELKVISEDAIEVDEKHNCVRVTFTPAVEHCSMATVIGLCLRVKLMRSLPMRYKVDIRVVLGTLATKTAKEGEDSKEIDQLFKSGKKSAGEISLLVENVMAELEVVAEEDAELNRQLIPAINKLKKLPLLMEVIMFLLKSDEETTANRRMAKDLVDKWVLCVLILTTLPNSIQLESTGRIDEVQTTCHKKKRFRRWFVHPGALRRSSQFLPSISICLDLGRSFPSSADVHLRLAGEDDSIMPTTDSMRFPRCSFH</sequence>
<feature type="domain" description="TFIIS N-terminal" evidence="3">
    <location>
        <begin position="217"/>
        <end position="242"/>
    </location>
</feature>
<name>A0A7J7GD98_CAMSI</name>
<keyword evidence="2" id="KW-0159">Chromosome partition</keyword>
<reference evidence="5" key="1">
    <citation type="journal article" date="2020" name="Nat. Commun.">
        <title>Genome assembly of wild tea tree DASZ reveals pedigree and selection history of tea varieties.</title>
        <authorList>
            <person name="Zhang W."/>
            <person name="Zhang Y."/>
            <person name="Qiu H."/>
            <person name="Guo Y."/>
            <person name="Wan H."/>
            <person name="Zhang X."/>
            <person name="Scossa F."/>
            <person name="Alseekh S."/>
            <person name="Zhang Q."/>
            <person name="Wang P."/>
            <person name="Xu L."/>
            <person name="Schmidt M.H."/>
            <person name="Jia X."/>
            <person name="Li D."/>
            <person name="Zhu A."/>
            <person name="Guo F."/>
            <person name="Chen W."/>
            <person name="Ni D."/>
            <person name="Usadel B."/>
            <person name="Fernie A.R."/>
            <person name="Wen W."/>
        </authorList>
    </citation>
    <scope>NUCLEOTIDE SEQUENCE [LARGE SCALE GENOMIC DNA]</scope>
    <source>
        <strain evidence="5">cv. G240</strain>
    </source>
</reference>
<dbReference type="AlphaFoldDB" id="A0A7J7GD98"/>
<evidence type="ECO:0000313" key="5">
    <source>
        <dbReference type="Proteomes" id="UP000593564"/>
    </source>
</evidence>
<keyword evidence="5" id="KW-1185">Reference proteome</keyword>
<dbReference type="InterPro" id="IPR039796">
    <property type="entry name" value="MIP18"/>
</dbReference>
<dbReference type="Proteomes" id="UP000593564">
    <property type="component" value="Unassembled WGS sequence"/>
</dbReference>
<proteinExistence type="inferred from homology"/>
<evidence type="ECO:0000256" key="1">
    <source>
        <dbReference type="ARBA" id="ARBA00010381"/>
    </source>
</evidence>
<accession>A0A7J7GD98</accession>
<dbReference type="GO" id="GO:0140535">
    <property type="term" value="C:intracellular protein-containing complex"/>
    <property type="evidence" value="ECO:0007669"/>
    <property type="project" value="UniProtKB-ARBA"/>
</dbReference>
<dbReference type="InterPro" id="IPR035441">
    <property type="entry name" value="TFIIS/LEDGF_dom_sf"/>
</dbReference>
<dbReference type="PANTHER" id="PTHR12377">
    <property type="entry name" value="CYTOSOLIC IRON-SULFUR ASSEMBLY COMPONENT 2B-RELATED"/>
    <property type="match status" value="1"/>
</dbReference>
<evidence type="ECO:0000259" key="3">
    <source>
        <dbReference type="Pfam" id="PF08711"/>
    </source>
</evidence>
<gene>
    <name evidence="4" type="ORF">HYC85_023001</name>
</gene>
<dbReference type="Pfam" id="PF08711">
    <property type="entry name" value="Med26"/>
    <property type="match status" value="1"/>
</dbReference>
<reference evidence="4 5" key="2">
    <citation type="submission" date="2020-07" db="EMBL/GenBank/DDBJ databases">
        <title>Genome assembly of wild tea tree DASZ reveals pedigree and selection history of tea varieties.</title>
        <authorList>
            <person name="Zhang W."/>
        </authorList>
    </citation>
    <scope>NUCLEOTIDE SEQUENCE [LARGE SCALE GENOMIC DNA]</scope>
    <source>
        <strain evidence="5">cv. G240</strain>
        <tissue evidence="4">Leaf</tissue>
    </source>
</reference>
<comment type="caution">
    <text evidence="4">The sequence shown here is derived from an EMBL/GenBank/DDBJ whole genome shotgun (WGS) entry which is preliminary data.</text>
</comment>
<dbReference type="EMBL" id="JACBKZ010000011">
    <property type="protein sequence ID" value="KAF5938742.1"/>
    <property type="molecule type" value="Genomic_DNA"/>
</dbReference>
<dbReference type="GO" id="GO:1990229">
    <property type="term" value="C:iron-sulfur cluster assembly complex"/>
    <property type="evidence" value="ECO:0007669"/>
    <property type="project" value="UniProtKB-ARBA"/>
</dbReference>
<dbReference type="Gene3D" id="3.30.300.130">
    <property type="entry name" value="Fe-S cluster assembly (FSCA)"/>
    <property type="match status" value="1"/>
</dbReference>
<dbReference type="GO" id="GO:0007059">
    <property type="term" value="P:chromosome segregation"/>
    <property type="evidence" value="ECO:0007669"/>
    <property type="project" value="UniProtKB-KW"/>
</dbReference>
<dbReference type="InterPro" id="IPR034904">
    <property type="entry name" value="FSCA_dom_sf"/>
</dbReference>
<dbReference type="Gene3D" id="1.20.930.10">
    <property type="entry name" value="Conserved domain common to transcription factors TFIIS, elongin A, CRSP70"/>
    <property type="match status" value="1"/>
</dbReference>
<dbReference type="SUPFAM" id="SSF117916">
    <property type="entry name" value="Fe-S cluster assembly (FSCA) domain-like"/>
    <property type="match status" value="1"/>
</dbReference>
<comment type="similarity">
    <text evidence="1">Belongs to the MIP18 family.</text>
</comment>
<dbReference type="GO" id="GO:0051604">
    <property type="term" value="P:protein maturation"/>
    <property type="evidence" value="ECO:0007669"/>
    <property type="project" value="InterPro"/>
</dbReference>
<evidence type="ECO:0000256" key="2">
    <source>
        <dbReference type="ARBA" id="ARBA00022829"/>
    </source>
</evidence>